<name>A0ABU6Q7A1_9FABA</name>
<dbReference type="InterPro" id="IPR036396">
    <property type="entry name" value="Cyt_P450_sf"/>
</dbReference>
<keyword evidence="5" id="KW-0560">Oxidoreductase</keyword>
<protein>
    <submittedName>
        <fullName evidence="7">Uncharacterized protein</fullName>
    </submittedName>
</protein>
<dbReference type="PRINTS" id="PR00463">
    <property type="entry name" value="EP450I"/>
</dbReference>
<dbReference type="Pfam" id="PF00067">
    <property type="entry name" value="p450"/>
    <property type="match status" value="1"/>
</dbReference>
<proteinExistence type="inferred from homology"/>
<dbReference type="InterPro" id="IPR001128">
    <property type="entry name" value="Cyt_P450"/>
</dbReference>
<accession>A0ABU6Q7A1</accession>
<dbReference type="EMBL" id="JASCZI010000048">
    <property type="protein sequence ID" value="MED6107725.1"/>
    <property type="molecule type" value="Genomic_DNA"/>
</dbReference>
<sequence length="111" mass="13046">MEYLKYVVKETTRLHSPAPFFIPRETSTNVKLEGYDIPAKTMVCVNAWAIQRDPEYWERAEEFIPERHEKMKVRYNGQDSQFAPFGFWRRGCPGMSYGIESAEYLLANLLC</sequence>
<evidence type="ECO:0000313" key="8">
    <source>
        <dbReference type="Proteomes" id="UP001341840"/>
    </source>
</evidence>
<dbReference type="Proteomes" id="UP001341840">
    <property type="component" value="Unassembled WGS sequence"/>
</dbReference>
<dbReference type="Gene3D" id="1.10.630.10">
    <property type="entry name" value="Cytochrome P450"/>
    <property type="match status" value="1"/>
</dbReference>
<evidence type="ECO:0000256" key="4">
    <source>
        <dbReference type="ARBA" id="ARBA00022989"/>
    </source>
</evidence>
<dbReference type="PANTHER" id="PTHR47956">
    <property type="entry name" value="CYTOCHROME P450 71B11-RELATED"/>
    <property type="match status" value="1"/>
</dbReference>
<evidence type="ECO:0000256" key="2">
    <source>
        <dbReference type="ARBA" id="ARBA00010617"/>
    </source>
</evidence>
<evidence type="ECO:0000313" key="7">
    <source>
        <dbReference type="EMBL" id="MED6107725.1"/>
    </source>
</evidence>
<keyword evidence="8" id="KW-1185">Reference proteome</keyword>
<keyword evidence="3" id="KW-0812">Transmembrane</keyword>
<evidence type="ECO:0000256" key="5">
    <source>
        <dbReference type="ARBA" id="ARBA00023002"/>
    </source>
</evidence>
<comment type="similarity">
    <text evidence="2">Belongs to the cytochrome P450 family.</text>
</comment>
<dbReference type="SUPFAM" id="SSF48264">
    <property type="entry name" value="Cytochrome P450"/>
    <property type="match status" value="1"/>
</dbReference>
<keyword evidence="6" id="KW-0472">Membrane</keyword>
<keyword evidence="4" id="KW-1133">Transmembrane helix</keyword>
<dbReference type="InterPro" id="IPR002401">
    <property type="entry name" value="Cyt_P450_E_grp-I"/>
</dbReference>
<organism evidence="7 8">
    <name type="scientific">Stylosanthes scabra</name>
    <dbReference type="NCBI Taxonomy" id="79078"/>
    <lineage>
        <taxon>Eukaryota</taxon>
        <taxon>Viridiplantae</taxon>
        <taxon>Streptophyta</taxon>
        <taxon>Embryophyta</taxon>
        <taxon>Tracheophyta</taxon>
        <taxon>Spermatophyta</taxon>
        <taxon>Magnoliopsida</taxon>
        <taxon>eudicotyledons</taxon>
        <taxon>Gunneridae</taxon>
        <taxon>Pentapetalae</taxon>
        <taxon>rosids</taxon>
        <taxon>fabids</taxon>
        <taxon>Fabales</taxon>
        <taxon>Fabaceae</taxon>
        <taxon>Papilionoideae</taxon>
        <taxon>50 kb inversion clade</taxon>
        <taxon>dalbergioids sensu lato</taxon>
        <taxon>Dalbergieae</taxon>
        <taxon>Pterocarpus clade</taxon>
        <taxon>Stylosanthes</taxon>
    </lineage>
</organism>
<evidence type="ECO:0000256" key="6">
    <source>
        <dbReference type="ARBA" id="ARBA00023136"/>
    </source>
</evidence>
<dbReference type="InterPro" id="IPR050193">
    <property type="entry name" value="Cytochrome_P450_71"/>
</dbReference>
<evidence type="ECO:0000256" key="3">
    <source>
        <dbReference type="ARBA" id="ARBA00022692"/>
    </source>
</evidence>
<gene>
    <name evidence="7" type="ORF">PIB30_016763</name>
</gene>
<evidence type="ECO:0000256" key="1">
    <source>
        <dbReference type="ARBA" id="ARBA00004167"/>
    </source>
</evidence>
<dbReference type="PANTHER" id="PTHR47956:SF10">
    <property type="entry name" value="CYTOCHROME P450 FAMILY 71 PROTEIN"/>
    <property type="match status" value="1"/>
</dbReference>
<comment type="subcellular location">
    <subcellularLocation>
        <location evidence="1">Membrane</location>
        <topology evidence="1">Single-pass membrane protein</topology>
    </subcellularLocation>
</comment>
<comment type="caution">
    <text evidence="7">The sequence shown here is derived from an EMBL/GenBank/DDBJ whole genome shotgun (WGS) entry which is preliminary data.</text>
</comment>
<reference evidence="7 8" key="1">
    <citation type="journal article" date="2023" name="Plants (Basel)">
        <title>Bridging the Gap: Combining Genomics and Transcriptomics Approaches to Understand Stylosanthes scabra, an Orphan Legume from the Brazilian Caatinga.</title>
        <authorList>
            <person name="Ferreira-Neto J.R.C."/>
            <person name="da Silva M.D."/>
            <person name="Binneck E."/>
            <person name="de Melo N.F."/>
            <person name="da Silva R.H."/>
            <person name="de Melo A.L.T.M."/>
            <person name="Pandolfi V."/>
            <person name="Bustamante F.O."/>
            <person name="Brasileiro-Vidal A.C."/>
            <person name="Benko-Iseppon A.M."/>
        </authorList>
    </citation>
    <scope>NUCLEOTIDE SEQUENCE [LARGE SCALE GENOMIC DNA]</scope>
    <source>
        <tissue evidence="7">Leaves</tissue>
    </source>
</reference>